<dbReference type="GO" id="GO:0005886">
    <property type="term" value="C:plasma membrane"/>
    <property type="evidence" value="ECO:0007669"/>
    <property type="project" value="TreeGrafter"/>
</dbReference>
<evidence type="ECO:0000313" key="5">
    <source>
        <dbReference type="EMBL" id="BBO23943.1"/>
    </source>
</evidence>
<name>A0A809R8Q2_9BACT</name>
<dbReference type="FunFam" id="3.40.50.300:FF:000398">
    <property type="entry name" value="Type IV pilus assembly ATPase PilB"/>
    <property type="match status" value="1"/>
</dbReference>
<evidence type="ECO:0000259" key="4">
    <source>
        <dbReference type="PROSITE" id="PS00662"/>
    </source>
</evidence>
<keyword evidence="3" id="KW-0067">ATP-binding</keyword>
<dbReference type="KEGG" id="npy:NPRO_15380"/>
<dbReference type="SUPFAM" id="SSF52540">
    <property type="entry name" value="P-loop containing nucleoside triphosphate hydrolases"/>
    <property type="match status" value="1"/>
</dbReference>
<dbReference type="InterPro" id="IPR001482">
    <property type="entry name" value="T2SS/T4SS_dom"/>
</dbReference>
<dbReference type="Gene3D" id="3.30.300.160">
    <property type="entry name" value="Type II secretion system, protein E, N-terminal domain"/>
    <property type="match status" value="1"/>
</dbReference>
<gene>
    <name evidence="5" type="ORF">NPRO_15380</name>
</gene>
<protein>
    <submittedName>
        <fullName evidence="5">Type II secretion system protein E, GspE</fullName>
    </submittedName>
</protein>
<organism evidence="5 6">
    <name type="scientific">Candidatus Nitrosymbiomonas proteolyticus</name>
    <dbReference type="NCBI Taxonomy" id="2608984"/>
    <lineage>
        <taxon>Bacteria</taxon>
        <taxon>Bacillati</taxon>
        <taxon>Armatimonadota</taxon>
        <taxon>Armatimonadota incertae sedis</taxon>
        <taxon>Candidatus Nitrosymbiomonas</taxon>
    </lineage>
</organism>
<evidence type="ECO:0000313" key="6">
    <source>
        <dbReference type="Proteomes" id="UP000662873"/>
    </source>
</evidence>
<dbReference type="Proteomes" id="UP000662873">
    <property type="component" value="Chromosome"/>
</dbReference>
<reference evidence="5" key="1">
    <citation type="journal article" name="DNA Res.">
        <title>The physiological potential of anammox bacteria as revealed by their core genome structure.</title>
        <authorList>
            <person name="Okubo T."/>
            <person name="Toyoda A."/>
            <person name="Fukuhara K."/>
            <person name="Uchiyama I."/>
            <person name="Harigaya Y."/>
            <person name="Kuroiwa M."/>
            <person name="Suzuki T."/>
            <person name="Murakami Y."/>
            <person name="Suwa Y."/>
            <person name="Takami H."/>
        </authorList>
    </citation>
    <scope>NUCLEOTIDE SEQUENCE</scope>
    <source>
        <strain evidence="5">317325-2</strain>
    </source>
</reference>
<dbReference type="PANTHER" id="PTHR30258:SF1">
    <property type="entry name" value="PROTEIN TRANSPORT PROTEIN HOFB HOMOLOG"/>
    <property type="match status" value="1"/>
</dbReference>
<keyword evidence="2" id="KW-0547">Nucleotide-binding</keyword>
<dbReference type="Gene3D" id="3.30.450.90">
    <property type="match status" value="1"/>
</dbReference>
<dbReference type="SMART" id="SM00382">
    <property type="entry name" value="AAA"/>
    <property type="match status" value="1"/>
</dbReference>
<evidence type="ECO:0000256" key="1">
    <source>
        <dbReference type="ARBA" id="ARBA00006611"/>
    </source>
</evidence>
<evidence type="ECO:0000256" key="2">
    <source>
        <dbReference type="ARBA" id="ARBA00022741"/>
    </source>
</evidence>
<dbReference type="GO" id="GO:0016887">
    <property type="term" value="F:ATP hydrolysis activity"/>
    <property type="evidence" value="ECO:0007669"/>
    <property type="project" value="TreeGrafter"/>
</dbReference>
<sequence>MAVSQFQSPDRLGQILLDQRLISKAQLEEALEFQKTNPSPLGTILVTRGMITNDLLLRALAAQMGVTPWHLEADLPDSEVVDLIPLEVCEKYQVLPVRKQGDLLTLAMRNPLDFPAIDLVRKTTGLRIEPVLANAERLSKAVEDGTITKTRTRSMDTLISLAIQEFGSDSRGRESNKLGEEDTRPVVEIVNQIVGDAIQAGASDVHIEPRESCIEIRYRQDGELRTAREMPLALMPLIATRLKIIAGLDIVETRLPQDGRFDVEIDRRKVDLRVAVIPNHFGQRFVLRILDRRASVKKLTELGFNDENLGLFRAMVDKPYGMVLVTGPTGSGKTTTLYAALQELRKRTSNIMTAEDPVEYEIEGISQSQVNEKIELSFPELLQAILRQDPDVILVGEIRDAETAQTAVRAALTGHLVLSTLHCNDATGAVPRMLDLGVDPFLLSTSLIGVTAQRLVRTLCPHCSEFVEDSEESDFIASVTGESNRKGSWHEVGCSRCRHTGFKGRMAVHELLAVTPDVSSAIARQDAIETLRELAGRHGFRSLQEDALQRVLEGKTTLEEVKRQVFLTAGSKLAPALKLAA</sequence>
<dbReference type="Gene3D" id="3.40.50.300">
    <property type="entry name" value="P-loop containing nucleotide triphosphate hydrolases"/>
    <property type="match status" value="1"/>
</dbReference>
<proteinExistence type="inferred from homology"/>
<dbReference type="PANTHER" id="PTHR30258">
    <property type="entry name" value="TYPE II SECRETION SYSTEM PROTEIN GSPE-RELATED"/>
    <property type="match status" value="1"/>
</dbReference>
<feature type="domain" description="Bacterial type II secretion system protein E" evidence="4">
    <location>
        <begin position="386"/>
        <end position="400"/>
    </location>
</feature>
<accession>A0A809R8Q2</accession>
<evidence type="ECO:0000256" key="3">
    <source>
        <dbReference type="ARBA" id="ARBA00022840"/>
    </source>
</evidence>
<dbReference type="Pfam" id="PF00437">
    <property type="entry name" value="T2SSE"/>
    <property type="match status" value="1"/>
</dbReference>
<dbReference type="InterPro" id="IPR027417">
    <property type="entry name" value="P-loop_NTPase"/>
</dbReference>
<dbReference type="GO" id="GO:0005524">
    <property type="term" value="F:ATP binding"/>
    <property type="evidence" value="ECO:0007669"/>
    <property type="project" value="UniProtKB-KW"/>
</dbReference>
<dbReference type="SUPFAM" id="SSF160246">
    <property type="entry name" value="EspE N-terminal domain-like"/>
    <property type="match status" value="1"/>
</dbReference>
<dbReference type="InterPro" id="IPR007831">
    <property type="entry name" value="T2SS_GspE_N"/>
</dbReference>
<dbReference type="Pfam" id="PF05157">
    <property type="entry name" value="MshEN"/>
    <property type="match status" value="1"/>
</dbReference>
<dbReference type="AlphaFoldDB" id="A0A809R8Q2"/>
<dbReference type="InterPro" id="IPR037257">
    <property type="entry name" value="T2SS_E_N_sf"/>
</dbReference>
<dbReference type="InterPro" id="IPR003593">
    <property type="entry name" value="AAA+_ATPase"/>
</dbReference>
<dbReference type="PROSITE" id="PS00662">
    <property type="entry name" value="T2SP_E"/>
    <property type="match status" value="1"/>
</dbReference>
<dbReference type="EMBL" id="AP021858">
    <property type="protein sequence ID" value="BBO23943.1"/>
    <property type="molecule type" value="Genomic_DNA"/>
</dbReference>
<comment type="similarity">
    <text evidence="1">Belongs to the GSP E family.</text>
</comment>
<dbReference type="CDD" id="cd01129">
    <property type="entry name" value="PulE-GspE-like"/>
    <property type="match status" value="1"/>
</dbReference>